<sequence>MRAILIEWLVKVAEEYRLAPDTLYLTVNYIDRYLSGNEINRQRLQLLGVACMLIAAAYDKVFLEVLFCSATTLWTCTDVAHVLLQFSLAWYGKLIRYACAVAAHYVRSVKGLCFDLFIIRGGNSAFNAGWRCAM</sequence>
<evidence type="ECO:0000256" key="2">
    <source>
        <dbReference type="ARBA" id="ARBA00023127"/>
    </source>
</evidence>
<dbReference type="FunFam" id="1.10.472.10:FF:000001">
    <property type="entry name" value="G2/mitotic-specific cyclin"/>
    <property type="match status" value="1"/>
</dbReference>
<dbReference type="ExpressionAtlas" id="A0A1D6FPN6">
    <property type="expression patterns" value="baseline"/>
</dbReference>
<accession>A0A1D6FPN6</accession>
<evidence type="ECO:0000259" key="5">
    <source>
        <dbReference type="SMART" id="SM00385"/>
    </source>
</evidence>
<dbReference type="Pfam" id="PF00134">
    <property type="entry name" value="Cyclin_N"/>
    <property type="match status" value="1"/>
</dbReference>
<proteinExistence type="inferred from homology"/>
<evidence type="ECO:0000256" key="1">
    <source>
        <dbReference type="ARBA" id="ARBA00022618"/>
    </source>
</evidence>
<dbReference type="SUPFAM" id="SSF47954">
    <property type="entry name" value="Cyclin-like"/>
    <property type="match status" value="1"/>
</dbReference>
<evidence type="ECO:0000313" key="6">
    <source>
        <dbReference type="EMBL" id="AQK93589.1"/>
    </source>
</evidence>
<protein>
    <submittedName>
        <fullName evidence="6">Cyclin-A1-1</fullName>
    </submittedName>
</protein>
<comment type="similarity">
    <text evidence="4">Belongs to the cyclin family.</text>
</comment>
<name>A0A1D6FPN6_MAIZE</name>
<evidence type="ECO:0000256" key="3">
    <source>
        <dbReference type="ARBA" id="ARBA00023306"/>
    </source>
</evidence>
<keyword evidence="1" id="KW-0132">Cell division</keyword>
<dbReference type="STRING" id="4577.A0A1D6FPN6"/>
<reference evidence="6" key="1">
    <citation type="submission" date="2015-12" db="EMBL/GenBank/DDBJ databases">
        <title>Update maize B73 reference genome by single molecule sequencing technologies.</title>
        <authorList>
            <consortium name="Maize Genome Sequencing Project"/>
            <person name="Ware D."/>
        </authorList>
    </citation>
    <scope>NUCLEOTIDE SEQUENCE</scope>
    <source>
        <tissue evidence="6">Seedling</tissue>
    </source>
</reference>
<feature type="domain" description="Cyclin-like" evidence="5">
    <location>
        <begin position="7"/>
        <end position="85"/>
    </location>
</feature>
<dbReference type="SMR" id="A0A1D6FPN6"/>
<gene>
    <name evidence="6" type="ORF">ZEAMMB73_Zm00001d010182</name>
</gene>
<keyword evidence="2 4" id="KW-0195">Cyclin</keyword>
<dbReference type="InterPro" id="IPR039361">
    <property type="entry name" value="Cyclin"/>
</dbReference>
<dbReference type="AlphaFoldDB" id="A0A1D6FPN6"/>
<dbReference type="SMART" id="SM00385">
    <property type="entry name" value="CYCLIN"/>
    <property type="match status" value="1"/>
</dbReference>
<dbReference type="PROSITE" id="PS00292">
    <property type="entry name" value="CYCLINS"/>
    <property type="match status" value="1"/>
</dbReference>
<dbReference type="InterPro" id="IPR013763">
    <property type="entry name" value="Cyclin-like_dom"/>
</dbReference>
<dbReference type="InterPro" id="IPR036915">
    <property type="entry name" value="Cyclin-like_sf"/>
</dbReference>
<dbReference type="GO" id="GO:0051301">
    <property type="term" value="P:cell division"/>
    <property type="evidence" value="ECO:0007669"/>
    <property type="project" value="UniProtKB-KW"/>
</dbReference>
<dbReference type="Gene3D" id="1.10.472.10">
    <property type="entry name" value="Cyclin-like"/>
    <property type="match status" value="1"/>
</dbReference>
<evidence type="ECO:0000256" key="4">
    <source>
        <dbReference type="RuleBase" id="RU000383"/>
    </source>
</evidence>
<dbReference type="PANTHER" id="PTHR10177">
    <property type="entry name" value="CYCLINS"/>
    <property type="match status" value="1"/>
</dbReference>
<dbReference type="InterPro" id="IPR006671">
    <property type="entry name" value="Cyclin_N"/>
</dbReference>
<dbReference type="EMBL" id="CM000784">
    <property type="protein sequence ID" value="AQK93589.1"/>
    <property type="molecule type" value="Genomic_DNA"/>
</dbReference>
<organism evidence="6">
    <name type="scientific">Zea mays</name>
    <name type="common">Maize</name>
    <dbReference type="NCBI Taxonomy" id="4577"/>
    <lineage>
        <taxon>Eukaryota</taxon>
        <taxon>Viridiplantae</taxon>
        <taxon>Streptophyta</taxon>
        <taxon>Embryophyta</taxon>
        <taxon>Tracheophyta</taxon>
        <taxon>Spermatophyta</taxon>
        <taxon>Magnoliopsida</taxon>
        <taxon>Liliopsida</taxon>
        <taxon>Poales</taxon>
        <taxon>Poaceae</taxon>
        <taxon>PACMAD clade</taxon>
        <taxon>Panicoideae</taxon>
        <taxon>Andropogonodae</taxon>
        <taxon>Andropogoneae</taxon>
        <taxon>Tripsacinae</taxon>
        <taxon>Zea</taxon>
    </lineage>
</organism>
<dbReference type="InterPro" id="IPR048258">
    <property type="entry name" value="Cyclins_cyclin-box"/>
</dbReference>
<dbReference type="InParanoid" id="A0A1D6FPN6"/>
<keyword evidence="3" id="KW-0131">Cell cycle</keyword>